<reference evidence="4 5" key="1">
    <citation type="journal article" date="2016" name="Nat. Commun.">
        <title>Thousands of microbial genomes shed light on interconnected biogeochemical processes in an aquifer system.</title>
        <authorList>
            <person name="Anantharaman K."/>
            <person name="Brown C.T."/>
            <person name="Hug L.A."/>
            <person name="Sharon I."/>
            <person name="Castelle C.J."/>
            <person name="Probst A.J."/>
            <person name="Thomas B.C."/>
            <person name="Singh A."/>
            <person name="Wilkins M.J."/>
            <person name="Karaoz U."/>
            <person name="Brodie E.L."/>
            <person name="Williams K.H."/>
            <person name="Hubbard S.S."/>
            <person name="Banfield J.F."/>
        </authorList>
    </citation>
    <scope>NUCLEOTIDE SEQUENCE [LARGE SCALE GENOMIC DNA]</scope>
</reference>
<dbReference type="InterPro" id="IPR029052">
    <property type="entry name" value="Metallo-depent_PP-like"/>
</dbReference>
<dbReference type="GO" id="GO:0046872">
    <property type="term" value="F:metal ion binding"/>
    <property type="evidence" value="ECO:0007669"/>
    <property type="project" value="UniProtKB-KW"/>
</dbReference>
<dbReference type="PANTHER" id="PTHR43165">
    <property type="entry name" value="METALLOPHOSPHOESTERASE"/>
    <property type="match status" value="1"/>
</dbReference>
<dbReference type="NCBIfam" id="TIGR00040">
    <property type="entry name" value="yfcE"/>
    <property type="match status" value="1"/>
</dbReference>
<gene>
    <name evidence="4" type="ORF">A2117_02640</name>
</gene>
<evidence type="ECO:0000256" key="2">
    <source>
        <dbReference type="RuleBase" id="RU362039"/>
    </source>
</evidence>
<dbReference type="SUPFAM" id="SSF56300">
    <property type="entry name" value="Metallo-dependent phosphatases"/>
    <property type="match status" value="1"/>
</dbReference>
<dbReference type="Pfam" id="PF12850">
    <property type="entry name" value="Metallophos_2"/>
    <property type="match status" value="1"/>
</dbReference>
<accession>A0A1G2QQX2</accession>
<dbReference type="InterPro" id="IPR024654">
    <property type="entry name" value="Calcineurin-like_PHP_lpxH"/>
</dbReference>
<dbReference type="InterPro" id="IPR041802">
    <property type="entry name" value="MPP_YfcE"/>
</dbReference>
<dbReference type="Gene3D" id="3.60.21.10">
    <property type="match status" value="1"/>
</dbReference>
<dbReference type="InterPro" id="IPR000979">
    <property type="entry name" value="Phosphodiesterase_MJ0936/Vps29"/>
</dbReference>
<evidence type="ECO:0000256" key="1">
    <source>
        <dbReference type="ARBA" id="ARBA00008950"/>
    </source>
</evidence>
<evidence type="ECO:0000259" key="3">
    <source>
        <dbReference type="Pfam" id="PF12850"/>
    </source>
</evidence>
<keyword evidence="2" id="KW-0479">Metal-binding</keyword>
<comment type="similarity">
    <text evidence="1 2">Belongs to the metallophosphoesterase superfamily. YfcE family.</text>
</comment>
<proteinExistence type="inferred from homology"/>
<dbReference type="AlphaFoldDB" id="A0A1G2QQX2"/>
<dbReference type="Proteomes" id="UP000179245">
    <property type="component" value="Unassembled WGS sequence"/>
</dbReference>
<dbReference type="EMBL" id="MHTO01000002">
    <property type="protein sequence ID" value="OHA62848.1"/>
    <property type="molecule type" value="Genomic_DNA"/>
</dbReference>
<protein>
    <recommendedName>
        <fullName evidence="2">Phosphoesterase</fullName>
        <ecNumber evidence="2">3.1.4.-</ecNumber>
    </recommendedName>
</protein>
<dbReference type="InterPro" id="IPR053193">
    <property type="entry name" value="MetalloPDE_YfcE-like"/>
</dbReference>
<evidence type="ECO:0000313" key="5">
    <source>
        <dbReference type="Proteomes" id="UP000179245"/>
    </source>
</evidence>
<comment type="cofactor">
    <cofactor evidence="2">
        <name>a divalent metal cation</name>
        <dbReference type="ChEBI" id="CHEBI:60240"/>
    </cofactor>
</comment>
<organism evidence="4 5">
    <name type="scientific">Candidatus Wildermuthbacteria bacterium GWA2_46_15</name>
    <dbReference type="NCBI Taxonomy" id="1802443"/>
    <lineage>
        <taxon>Bacteria</taxon>
        <taxon>Candidatus Wildermuthiibacteriota</taxon>
    </lineage>
</organism>
<feature type="domain" description="Calcineurin-like phosphoesterase" evidence="3">
    <location>
        <begin position="1"/>
        <end position="158"/>
    </location>
</feature>
<evidence type="ECO:0000313" key="4">
    <source>
        <dbReference type="EMBL" id="OHA62848.1"/>
    </source>
</evidence>
<comment type="caution">
    <text evidence="4">The sequence shown here is derived from an EMBL/GenBank/DDBJ whole genome shotgun (WGS) entry which is preliminary data.</text>
</comment>
<name>A0A1G2QQX2_9BACT</name>
<dbReference type="GO" id="GO:0016787">
    <property type="term" value="F:hydrolase activity"/>
    <property type="evidence" value="ECO:0007669"/>
    <property type="project" value="UniProtKB-UniRule"/>
</dbReference>
<dbReference type="PANTHER" id="PTHR43165:SF1">
    <property type="entry name" value="PHOSPHODIESTERASE MJ0936"/>
    <property type="match status" value="1"/>
</dbReference>
<sequence length="173" mass="19020">MKIAIVSDSHDNLATLEKAFSYLNKEGIKTVVHCGDVCAPGTLKEISRLFPGEIHLVFGNVDGDQYSMLKAREEGKLPNVKFYGDSGELDIDGRRIAFCHKPLPAQGLAASGKYDLVFYGHTHQPGEEKTGKCRLVNPGTLAGMFSKATFAVYDTKTDKLELKLVEKLQESKN</sequence>
<dbReference type="CDD" id="cd00841">
    <property type="entry name" value="MPP_YfcE"/>
    <property type="match status" value="1"/>
</dbReference>
<dbReference type="STRING" id="1802443.A2117_02640"/>
<dbReference type="EC" id="3.1.4.-" evidence="2"/>